<sequence length="186" mass="20183">MLELLRHLYYADSQPDGATGTGTAIVALAQPGGGSGGQVPVADSRFRKAIEDYSMRVIMDLYCDTKMWVVKDVSRYSSWDIELISKIEPISKDDVAEVVHVEVKGTASAGASVFLTRNEVVAAREFSRTILAIVHGIKVVSDAEKNLTCSGGMIKIHDPWVPADEHLTVKQYSYDVPPGGTTQPTT</sequence>
<dbReference type="Proteomes" id="UP000467193">
    <property type="component" value="Chromosome"/>
</dbReference>
<feature type="domain" description="Protein NO VEIN C-terminal" evidence="1">
    <location>
        <begin position="51"/>
        <end position="135"/>
    </location>
</feature>
<accession>A0A7I7QP11</accession>
<dbReference type="EMBL" id="AP022588">
    <property type="protein sequence ID" value="BBY28128.1"/>
    <property type="molecule type" value="Genomic_DNA"/>
</dbReference>
<dbReference type="RefSeq" id="WP_163796909.1">
    <property type="nucleotide sequence ID" value="NZ_AP022588.1"/>
</dbReference>
<organism evidence="2 3">
    <name type="scientific">Mycolicibacterium sediminis</name>
    <dbReference type="NCBI Taxonomy" id="1286180"/>
    <lineage>
        <taxon>Bacteria</taxon>
        <taxon>Bacillati</taxon>
        <taxon>Actinomycetota</taxon>
        <taxon>Actinomycetes</taxon>
        <taxon>Mycobacteriales</taxon>
        <taxon>Mycobacteriaceae</taxon>
        <taxon>Mycolicibacterium</taxon>
    </lineage>
</organism>
<dbReference type="KEGG" id="msei:MSEDJ_22240"/>
<gene>
    <name evidence="2" type="ORF">MSEDJ_22240</name>
</gene>
<protein>
    <recommendedName>
        <fullName evidence="1">Protein NO VEIN C-terminal domain-containing protein</fullName>
    </recommendedName>
</protein>
<keyword evidence="3" id="KW-1185">Reference proteome</keyword>
<evidence type="ECO:0000259" key="1">
    <source>
        <dbReference type="Pfam" id="PF13020"/>
    </source>
</evidence>
<dbReference type="AlphaFoldDB" id="A0A7I7QP11"/>
<dbReference type="Pfam" id="PF13020">
    <property type="entry name" value="NOV_C"/>
    <property type="match status" value="1"/>
</dbReference>
<dbReference type="InterPro" id="IPR024975">
    <property type="entry name" value="NOV_C"/>
</dbReference>
<proteinExistence type="predicted"/>
<name>A0A7I7QP11_9MYCO</name>
<reference evidence="2 3" key="1">
    <citation type="journal article" date="2019" name="Emerg. Microbes Infect.">
        <title>Comprehensive subspecies identification of 175 nontuberculous mycobacteria species based on 7547 genomic profiles.</title>
        <authorList>
            <person name="Matsumoto Y."/>
            <person name="Kinjo T."/>
            <person name="Motooka D."/>
            <person name="Nabeya D."/>
            <person name="Jung N."/>
            <person name="Uechi K."/>
            <person name="Horii T."/>
            <person name="Iida T."/>
            <person name="Fujita J."/>
            <person name="Nakamura S."/>
        </authorList>
    </citation>
    <scope>NUCLEOTIDE SEQUENCE [LARGE SCALE GENOMIC DNA]</scope>
    <source>
        <strain evidence="2 3">JCM 17899</strain>
    </source>
</reference>
<evidence type="ECO:0000313" key="3">
    <source>
        <dbReference type="Proteomes" id="UP000467193"/>
    </source>
</evidence>
<evidence type="ECO:0000313" key="2">
    <source>
        <dbReference type="EMBL" id="BBY28128.1"/>
    </source>
</evidence>